<dbReference type="RefSeq" id="WP_275418804.1">
    <property type="nucleotide sequence ID" value="NZ_CP106878.1"/>
</dbReference>
<dbReference type="AlphaFoldDB" id="A0A9E8LWH5"/>
<dbReference type="EMBL" id="CP106878">
    <property type="protein sequence ID" value="WAA10988.1"/>
    <property type="molecule type" value="Genomic_DNA"/>
</dbReference>
<name>A0A9E8LWH5_9BACI</name>
<keyword evidence="3" id="KW-1185">Reference proteome</keyword>
<protein>
    <submittedName>
        <fullName evidence="2">AAA family ATPase</fullName>
    </submittedName>
</protein>
<dbReference type="GO" id="GO:0005524">
    <property type="term" value="F:ATP binding"/>
    <property type="evidence" value="ECO:0007669"/>
    <property type="project" value="InterPro"/>
</dbReference>
<dbReference type="SMART" id="SM00382">
    <property type="entry name" value="AAA"/>
    <property type="match status" value="1"/>
</dbReference>
<dbReference type="InterPro" id="IPR003593">
    <property type="entry name" value="AAA+_ATPase"/>
</dbReference>
<dbReference type="PANTHER" id="PTHR37291">
    <property type="entry name" value="5-METHYLCYTOSINE-SPECIFIC RESTRICTION ENZYME B"/>
    <property type="match status" value="1"/>
</dbReference>
<dbReference type="PANTHER" id="PTHR37291:SF1">
    <property type="entry name" value="TYPE IV METHYL-DIRECTED RESTRICTION ENZYME ECOKMCRB SUBUNIT"/>
    <property type="match status" value="1"/>
</dbReference>
<dbReference type="GO" id="GO:0016887">
    <property type="term" value="F:ATP hydrolysis activity"/>
    <property type="evidence" value="ECO:0007669"/>
    <property type="project" value="InterPro"/>
</dbReference>
<dbReference type="InterPro" id="IPR011704">
    <property type="entry name" value="ATPase_dyneun-rel_AAA"/>
</dbReference>
<dbReference type="SUPFAM" id="SSF52540">
    <property type="entry name" value="P-loop containing nucleoside triphosphate hydrolases"/>
    <property type="match status" value="1"/>
</dbReference>
<evidence type="ECO:0000313" key="3">
    <source>
        <dbReference type="Proteomes" id="UP001164718"/>
    </source>
</evidence>
<evidence type="ECO:0000259" key="1">
    <source>
        <dbReference type="SMART" id="SM00382"/>
    </source>
</evidence>
<dbReference type="Gene3D" id="3.40.50.300">
    <property type="entry name" value="P-loop containing nucleotide triphosphate hydrolases"/>
    <property type="match status" value="1"/>
</dbReference>
<organism evidence="2 3">
    <name type="scientific">Fervidibacillus albus</name>
    <dbReference type="NCBI Taxonomy" id="2980026"/>
    <lineage>
        <taxon>Bacteria</taxon>
        <taxon>Bacillati</taxon>
        <taxon>Bacillota</taxon>
        <taxon>Bacilli</taxon>
        <taxon>Bacillales</taxon>
        <taxon>Bacillaceae</taxon>
        <taxon>Fervidibacillus</taxon>
    </lineage>
</organism>
<gene>
    <name evidence="2" type="ORF">OE104_06680</name>
</gene>
<sequence length="754" mass="88279">MGNEELFTKIFLKEFIRQLNKYKNSTLGEYKVVKIEEDEVHIKKENLNTNKGFEKSTKPYFTLKIEQIEKTMETIINKKKMNREDLNGLTEESSFLWSLLSEFPLFKEIKNTSIILKTFTTRDLPSDFNLSFTSIFESSKVDKKAVLQAPFFSMIFDTIKFMQNLSSKLKRDILLETIFITVNSSKDETAIKESVAKRRLSNTLLWMEYFHLIDDELNVIEAKPFPQIWWVNQGKTQEEEFQEGSLWAPKKNKAGISQSHHTDLMKAKVGDIVIAYANKKINYFCLVEEKAIFANKPSSFETDEWEREGILLKVKYISLTDPIKKEEIPRDWKREEGPFDKNGDVKQGYFYKVSKDFYLKLIKKFHTRIPNEFLEKQNLIRNFEMEPVIVSDKEMMDQISHFIHQKGLYYDIDDLKNFFLSIKSKPFVILSGISGTGKTKLVQLFAESIGATSDNGQFKLIPVRPDWSDGTDLLGYIDLKGEFRPGALTEFLQEAGKLENRNKPYFLLLDEMNLARVEYYFSELLSIMETKKFVNGMIQSDPVLHTNKNEKIRLYNNIYFIGTVNMDETTHPFSKKVLDRANTIEFNDIDLEFFDFLNEKNNAQPIKITNDQIAGKFLTLKDAYFEHKELIHSTIDQLIKINQMLDEINSQFGYRVRDEICFYMIYNAESQLLNEDKAFDYQIMQKVLPRITGSDEATINVLKKIFKYSSNINWNENLTLEEIVAGSRYPKTAKKVFNMIKKREEEGFTSFWQA</sequence>
<proteinExistence type="predicted"/>
<dbReference type="InterPro" id="IPR027417">
    <property type="entry name" value="P-loop_NTPase"/>
</dbReference>
<dbReference type="KEGG" id="faf:OE104_06680"/>
<accession>A0A9E8LWH5</accession>
<dbReference type="InterPro" id="IPR052934">
    <property type="entry name" value="Methyl-DNA_Rec/Restrict_Enz"/>
</dbReference>
<feature type="domain" description="AAA+ ATPase" evidence="1">
    <location>
        <begin position="424"/>
        <end position="590"/>
    </location>
</feature>
<evidence type="ECO:0000313" key="2">
    <source>
        <dbReference type="EMBL" id="WAA10988.1"/>
    </source>
</evidence>
<reference evidence="2" key="1">
    <citation type="submission" date="2022-09" db="EMBL/GenBank/DDBJ databases">
        <title>Complete Genomes of Fervidibacillus albus and Fervidibacillus halotolerans isolated from tidal flat sediments.</title>
        <authorList>
            <person name="Kwon K.K."/>
            <person name="Yang S.-H."/>
            <person name="Park M.J."/>
            <person name="Oh H.-M."/>
        </authorList>
    </citation>
    <scope>NUCLEOTIDE SEQUENCE</scope>
    <source>
        <strain evidence="2">MEBiC13591</strain>
    </source>
</reference>
<dbReference type="Pfam" id="PF07728">
    <property type="entry name" value="AAA_5"/>
    <property type="match status" value="1"/>
</dbReference>
<dbReference type="Proteomes" id="UP001164718">
    <property type="component" value="Chromosome"/>
</dbReference>